<evidence type="ECO:0000313" key="7">
    <source>
        <dbReference type="Proteomes" id="UP000221165"/>
    </source>
</evidence>
<sequence>MDAWSERMVPAARRRLSTDVTLSSLFLLFSFFLFSPFNPSRLGSSNQLPFTTGALAVHFIPVSSASSCLSRSSVTWREDCLKRDSYSRPSLGLPSYRSHPGVGGAASPAQPLSFRTAFCQPKGRSTYEKVSNRRGKAPSKRESKLPSSFLHRSIALQENAFSRAGGVAESNLTKKGLSTTVATGCPFSSSSRYSCSDSTPAVSLTSSSSSPGTYSSPSPSTSSSLFARPPPLSPRPHPLILLCGPPCSGKGSVASLLCRRLRLEHVSTGDLLREYLQQQATAESSLAHGNNEETEESKGNRDRERSHETSKDAAEALKSGKLVSDELILQLLHARLESLMRVGRGDEKEEEEKEGRLKNSEAYGVVLEGFPRTARQVDLLRAINCHPDAIVALEVSDAVLFERMGGRLVNPSTGEVYGLANPPPKELEHCLVRRSDDSAEVLETRIKIYRDSWQDISQKLLPGQAASTLGGGTSNEDGRREENEGLQESTHDAVENQDILAVIDGGKSVEEVYSDVVSFLKRKFGKDKIVER</sequence>
<evidence type="ECO:0000256" key="5">
    <source>
        <dbReference type="SAM" id="Phobius"/>
    </source>
</evidence>
<dbReference type="Gene3D" id="3.40.50.300">
    <property type="entry name" value="P-loop containing nucleotide triphosphate hydrolases"/>
    <property type="match status" value="1"/>
</dbReference>
<name>A0A2C6JJF6_9APIC</name>
<dbReference type="GeneID" id="94432427"/>
<dbReference type="GO" id="GO:0006139">
    <property type="term" value="P:nucleobase-containing compound metabolic process"/>
    <property type="evidence" value="ECO:0007669"/>
    <property type="project" value="InterPro"/>
</dbReference>
<gene>
    <name evidence="6" type="ORF">CSUI_009097</name>
</gene>
<dbReference type="VEuPathDB" id="ToxoDB:CSUI_009097"/>
<dbReference type="OrthoDB" id="439792at2759"/>
<feature type="region of interest" description="Disordered" evidence="4">
    <location>
        <begin position="282"/>
        <end position="316"/>
    </location>
</feature>
<dbReference type="GO" id="GO:0019205">
    <property type="term" value="F:nucleobase-containing compound kinase activity"/>
    <property type="evidence" value="ECO:0007669"/>
    <property type="project" value="InterPro"/>
</dbReference>
<evidence type="ECO:0000256" key="3">
    <source>
        <dbReference type="ARBA" id="ARBA00022777"/>
    </source>
</evidence>
<keyword evidence="1" id="KW-0808">Transferase</keyword>
<keyword evidence="5" id="KW-0812">Transmembrane</keyword>
<feature type="compositionally biased region" description="Basic and acidic residues" evidence="4">
    <location>
        <begin position="476"/>
        <end position="494"/>
    </location>
</feature>
<feature type="compositionally biased region" description="Low complexity" evidence="4">
    <location>
        <begin position="189"/>
        <end position="227"/>
    </location>
</feature>
<dbReference type="RefSeq" id="XP_067918806.1">
    <property type="nucleotide sequence ID" value="XM_068069216.1"/>
</dbReference>
<keyword evidence="5" id="KW-1133">Transmembrane helix</keyword>
<dbReference type="CDD" id="cd01428">
    <property type="entry name" value="ADK"/>
    <property type="match status" value="1"/>
</dbReference>
<evidence type="ECO:0000313" key="6">
    <source>
        <dbReference type="EMBL" id="PHJ17081.1"/>
    </source>
</evidence>
<keyword evidence="2" id="KW-0547">Nucleotide-binding</keyword>
<keyword evidence="3 6" id="KW-0418">Kinase</keyword>
<reference evidence="6 7" key="1">
    <citation type="journal article" date="2017" name="Int. J. Parasitol.">
        <title>The genome of the protozoan parasite Cystoisospora suis and a reverse vaccinology approach to identify vaccine candidates.</title>
        <authorList>
            <person name="Palmieri N."/>
            <person name="Shrestha A."/>
            <person name="Ruttkowski B."/>
            <person name="Beck T."/>
            <person name="Vogl C."/>
            <person name="Tomley F."/>
            <person name="Blake D.P."/>
            <person name="Joachim A."/>
        </authorList>
    </citation>
    <scope>NUCLEOTIDE SEQUENCE [LARGE SCALE GENOMIC DNA]</scope>
    <source>
        <strain evidence="6 7">Wien I</strain>
    </source>
</reference>
<comment type="caution">
    <text evidence="6">The sequence shown here is derived from an EMBL/GenBank/DDBJ whole genome shotgun (WGS) entry which is preliminary data.</text>
</comment>
<dbReference type="EMBL" id="MIGC01005285">
    <property type="protein sequence ID" value="PHJ17081.1"/>
    <property type="molecule type" value="Genomic_DNA"/>
</dbReference>
<dbReference type="PANTHER" id="PTHR23359">
    <property type="entry name" value="NUCLEOTIDE KINASE"/>
    <property type="match status" value="1"/>
</dbReference>
<dbReference type="InterPro" id="IPR027417">
    <property type="entry name" value="P-loop_NTPase"/>
</dbReference>
<dbReference type="GO" id="GO:0005524">
    <property type="term" value="F:ATP binding"/>
    <property type="evidence" value="ECO:0007669"/>
    <property type="project" value="InterPro"/>
</dbReference>
<dbReference type="Proteomes" id="UP000221165">
    <property type="component" value="Unassembled WGS sequence"/>
</dbReference>
<proteinExistence type="inferred from homology"/>
<evidence type="ECO:0000256" key="1">
    <source>
        <dbReference type="ARBA" id="ARBA00022679"/>
    </source>
</evidence>
<dbReference type="HAMAP" id="MF_00235">
    <property type="entry name" value="Adenylate_kinase_Adk"/>
    <property type="match status" value="1"/>
</dbReference>
<dbReference type="Pfam" id="PF13207">
    <property type="entry name" value="AAA_17"/>
    <property type="match status" value="1"/>
</dbReference>
<evidence type="ECO:0000256" key="2">
    <source>
        <dbReference type="ARBA" id="ARBA00022741"/>
    </source>
</evidence>
<keyword evidence="5" id="KW-0472">Membrane</keyword>
<dbReference type="InterPro" id="IPR000850">
    <property type="entry name" value="Adenylat/UMP-CMP_kin"/>
</dbReference>
<feature type="compositionally biased region" description="Basic and acidic residues" evidence="4">
    <location>
        <begin position="296"/>
        <end position="315"/>
    </location>
</feature>
<accession>A0A2C6JJF6</accession>
<evidence type="ECO:0000256" key="4">
    <source>
        <dbReference type="SAM" id="MobiDB-lite"/>
    </source>
</evidence>
<dbReference type="Pfam" id="PF00406">
    <property type="entry name" value="ADK"/>
    <property type="match status" value="1"/>
</dbReference>
<feature type="region of interest" description="Disordered" evidence="4">
    <location>
        <begin position="189"/>
        <end position="231"/>
    </location>
</feature>
<dbReference type="AlphaFoldDB" id="A0A2C6JJF6"/>
<feature type="transmembrane region" description="Helical" evidence="5">
    <location>
        <begin position="20"/>
        <end position="37"/>
    </location>
</feature>
<organism evidence="6 7">
    <name type="scientific">Cystoisospora suis</name>
    <dbReference type="NCBI Taxonomy" id="483139"/>
    <lineage>
        <taxon>Eukaryota</taxon>
        <taxon>Sar</taxon>
        <taxon>Alveolata</taxon>
        <taxon>Apicomplexa</taxon>
        <taxon>Conoidasida</taxon>
        <taxon>Coccidia</taxon>
        <taxon>Eucoccidiorida</taxon>
        <taxon>Eimeriorina</taxon>
        <taxon>Sarcocystidae</taxon>
        <taxon>Cystoisospora</taxon>
    </lineage>
</organism>
<protein>
    <submittedName>
        <fullName evidence="6">Adenylate kinase superfamily protein</fullName>
    </submittedName>
</protein>
<feature type="region of interest" description="Disordered" evidence="4">
    <location>
        <begin position="464"/>
        <end position="494"/>
    </location>
</feature>
<dbReference type="SUPFAM" id="SSF52540">
    <property type="entry name" value="P-loop containing nucleoside triphosphate hydrolases"/>
    <property type="match status" value="1"/>
</dbReference>
<keyword evidence="7" id="KW-1185">Reference proteome</keyword>
<feature type="region of interest" description="Disordered" evidence="4">
    <location>
        <begin position="125"/>
        <end position="148"/>
    </location>
</feature>